<dbReference type="CDD" id="cd00342">
    <property type="entry name" value="gram_neg_porins"/>
    <property type="match status" value="1"/>
</dbReference>
<evidence type="ECO:0000256" key="4">
    <source>
        <dbReference type="ARBA" id="ARBA00022452"/>
    </source>
</evidence>
<reference evidence="13 14" key="1">
    <citation type="submission" date="2018-10" db="EMBL/GenBank/DDBJ databases">
        <title>Robbsia sp. DHC34, isolated from soil.</title>
        <authorList>
            <person name="Gao Z.-H."/>
            <person name="Qiu L.-H."/>
        </authorList>
    </citation>
    <scope>NUCLEOTIDE SEQUENCE [LARGE SCALE GENOMIC DNA]</scope>
    <source>
        <strain evidence="13 14">DHC34</strain>
    </source>
</reference>
<dbReference type="SUPFAM" id="SSF56935">
    <property type="entry name" value="Porins"/>
    <property type="match status" value="1"/>
</dbReference>
<keyword evidence="14" id="KW-1185">Reference proteome</keyword>
<proteinExistence type="predicted"/>
<dbReference type="PANTHER" id="PTHR34501">
    <property type="entry name" value="PROTEIN YDDL-RELATED"/>
    <property type="match status" value="1"/>
</dbReference>
<keyword evidence="5" id="KW-0812">Transmembrane</keyword>
<dbReference type="AlphaFoldDB" id="A0A494Y6L4"/>
<dbReference type="EMBL" id="RBZU01000002">
    <property type="protein sequence ID" value="RKP57722.1"/>
    <property type="molecule type" value="Genomic_DNA"/>
</dbReference>
<dbReference type="OrthoDB" id="8982743at2"/>
<keyword evidence="10" id="KW-0998">Cell outer membrane</keyword>
<evidence type="ECO:0000256" key="5">
    <source>
        <dbReference type="ARBA" id="ARBA00022692"/>
    </source>
</evidence>
<evidence type="ECO:0000256" key="8">
    <source>
        <dbReference type="ARBA" id="ARBA00023114"/>
    </source>
</evidence>
<keyword evidence="7" id="KW-0406">Ion transport</keyword>
<dbReference type="GO" id="GO:0015288">
    <property type="term" value="F:porin activity"/>
    <property type="evidence" value="ECO:0007669"/>
    <property type="project" value="UniProtKB-KW"/>
</dbReference>
<dbReference type="InterPro" id="IPR001702">
    <property type="entry name" value="Porin_Gram-ve"/>
</dbReference>
<keyword evidence="8" id="KW-0626">Porin</keyword>
<comment type="subcellular location">
    <subcellularLocation>
        <location evidence="1">Cell outer membrane</location>
        <topology evidence="1">Multi-pass membrane protein</topology>
    </subcellularLocation>
</comment>
<evidence type="ECO:0000256" key="1">
    <source>
        <dbReference type="ARBA" id="ARBA00004571"/>
    </source>
</evidence>
<accession>A0A494Y6L4</accession>
<evidence type="ECO:0000313" key="14">
    <source>
        <dbReference type="Proteomes" id="UP000270342"/>
    </source>
</evidence>
<dbReference type="InterPro" id="IPR050298">
    <property type="entry name" value="Gram-neg_bact_OMP"/>
</dbReference>
<evidence type="ECO:0000259" key="12">
    <source>
        <dbReference type="Pfam" id="PF13609"/>
    </source>
</evidence>
<dbReference type="InterPro" id="IPR023614">
    <property type="entry name" value="Porin_dom_sf"/>
</dbReference>
<evidence type="ECO:0000256" key="10">
    <source>
        <dbReference type="ARBA" id="ARBA00023237"/>
    </source>
</evidence>
<dbReference type="GO" id="GO:0009279">
    <property type="term" value="C:cell outer membrane"/>
    <property type="evidence" value="ECO:0007669"/>
    <property type="project" value="UniProtKB-SubCell"/>
</dbReference>
<gene>
    <name evidence="13" type="ORF">D7S86_07235</name>
</gene>
<feature type="domain" description="Porin" evidence="12">
    <location>
        <begin position="13"/>
        <end position="344"/>
    </location>
</feature>
<evidence type="ECO:0000256" key="2">
    <source>
        <dbReference type="ARBA" id="ARBA00011233"/>
    </source>
</evidence>
<comment type="caution">
    <text evidence="13">The sequence shown here is derived from an EMBL/GenBank/DDBJ whole genome shotgun (WGS) entry which is preliminary data.</text>
</comment>
<keyword evidence="4" id="KW-1134">Transmembrane beta strand</keyword>
<dbReference type="Proteomes" id="UP000270342">
    <property type="component" value="Unassembled WGS sequence"/>
</dbReference>
<comment type="subunit">
    <text evidence="2">Homotrimer.</text>
</comment>
<keyword evidence="3" id="KW-0813">Transport</keyword>
<protein>
    <submittedName>
        <fullName evidence="13">Porin</fullName>
    </submittedName>
</protein>
<evidence type="ECO:0000256" key="6">
    <source>
        <dbReference type="ARBA" id="ARBA00022729"/>
    </source>
</evidence>
<evidence type="ECO:0000313" key="13">
    <source>
        <dbReference type="EMBL" id="RKP57722.1"/>
    </source>
</evidence>
<dbReference type="Pfam" id="PF13609">
    <property type="entry name" value="Porin_4"/>
    <property type="match status" value="1"/>
</dbReference>
<dbReference type="GO" id="GO:0046930">
    <property type="term" value="C:pore complex"/>
    <property type="evidence" value="ECO:0007669"/>
    <property type="project" value="UniProtKB-KW"/>
</dbReference>
<dbReference type="InterPro" id="IPR002299">
    <property type="entry name" value="Porin_Neis"/>
</dbReference>
<evidence type="ECO:0000256" key="7">
    <source>
        <dbReference type="ARBA" id="ARBA00023065"/>
    </source>
</evidence>
<dbReference type="PANTHER" id="PTHR34501:SF9">
    <property type="entry name" value="MAJOR OUTER MEMBRANE PROTEIN P.IA"/>
    <property type="match status" value="1"/>
</dbReference>
<feature type="chain" id="PRO_5019747945" evidence="11">
    <location>
        <begin position="23"/>
        <end position="381"/>
    </location>
</feature>
<sequence length="381" mass="40023">MKKTVVAFVASGLAGFVSVAYADGSVNLYGVIDVGLDFTNNSGGGQLWHMQDGTYDGEYGSRWGLKGNEDLGGGLQAIFQLENGFNLPSGEAGQGQLLFGRQAWVGLKDDKWGTLTIGRQYDSVIDYYGPTTMVGSWGGVNWHGGDLDNIGMSFRVDNAIKYASPNIAGVNFGGMVAFSNSNAADTSAIALWGAGANYSLGNLKVAAAYLYVKDPASFLGGDYMPTTQGSAIGATGAWSYVGQPSSTQTIGLGATYAIGNGLIAVDYSNVKFDDANGTTSTVKFSTYELWGQYKFGAATSVALGYELTAGDIGYSDAKPKYHEINFITDYALSKSTNVYFSAAYEIAAGAGQPADIFEGVTGTASTTNHQLATRVGMIHKF</sequence>
<dbReference type="Gene3D" id="2.40.160.10">
    <property type="entry name" value="Porin"/>
    <property type="match status" value="1"/>
</dbReference>
<dbReference type="PRINTS" id="PR00184">
    <property type="entry name" value="NEISSPPORIN"/>
</dbReference>
<dbReference type="GO" id="GO:0034220">
    <property type="term" value="P:monoatomic ion transmembrane transport"/>
    <property type="evidence" value="ECO:0007669"/>
    <property type="project" value="InterPro"/>
</dbReference>
<dbReference type="PRINTS" id="PR00182">
    <property type="entry name" value="ECOLNEIPORIN"/>
</dbReference>
<evidence type="ECO:0000256" key="3">
    <source>
        <dbReference type="ARBA" id="ARBA00022448"/>
    </source>
</evidence>
<keyword evidence="6 11" id="KW-0732">Signal</keyword>
<organism evidence="13 14">
    <name type="scientific">Pararobbsia silviterrae</name>
    <dbReference type="NCBI Taxonomy" id="1792498"/>
    <lineage>
        <taxon>Bacteria</taxon>
        <taxon>Pseudomonadati</taxon>
        <taxon>Pseudomonadota</taxon>
        <taxon>Betaproteobacteria</taxon>
        <taxon>Burkholderiales</taxon>
        <taxon>Burkholderiaceae</taxon>
        <taxon>Pararobbsia</taxon>
    </lineage>
</organism>
<feature type="signal peptide" evidence="11">
    <location>
        <begin position="1"/>
        <end position="22"/>
    </location>
</feature>
<keyword evidence="9" id="KW-0472">Membrane</keyword>
<dbReference type="InterPro" id="IPR033900">
    <property type="entry name" value="Gram_neg_porin_domain"/>
</dbReference>
<evidence type="ECO:0000256" key="9">
    <source>
        <dbReference type="ARBA" id="ARBA00023136"/>
    </source>
</evidence>
<name>A0A494Y6L4_9BURK</name>
<dbReference type="RefSeq" id="WP_121084978.1">
    <property type="nucleotide sequence ID" value="NZ_RBZU01000002.1"/>
</dbReference>
<evidence type="ECO:0000256" key="11">
    <source>
        <dbReference type="SAM" id="SignalP"/>
    </source>
</evidence>